<dbReference type="PANTHER" id="PTHR43358">
    <property type="entry name" value="ALPHA/BETA-HYDROLASE"/>
    <property type="match status" value="1"/>
</dbReference>
<dbReference type="AlphaFoldDB" id="A0A7U3ZSR1"/>
<accession>A0A7U3ZSR1</accession>
<dbReference type="RefSeq" id="WP_014035216.1">
    <property type="nucleotide sequence ID" value="NC_015946.1"/>
</dbReference>
<organism evidence="2 3">
    <name type="scientific">Mycoplasma putrefaciens (strain ATCC 15718 / NCTC 10155 / C30 KS-1 / KS-1)</name>
    <dbReference type="NCBI Taxonomy" id="743965"/>
    <lineage>
        <taxon>Bacteria</taxon>
        <taxon>Bacillati</taxon>
        <taxon>Mycoplasmatota</taxon>
        <taxon>Mollicutes</taxon>
        <taxon>Mycoplasmataceae</taxon>
        <taxon>Mycoplasma</taxon>
    </lineage>
</organism>
<evidence type="ECO:0000313" key="3">
    <source>
        <dbReference type="Proteomes" id="UP000008907"/>
    </source>
</evidence>
<feature type="domain" description="AB hydrolase-1" evidence="1">
    <location>
        <begin position="114"/>
        <end position="214"/>
    </location>
</feature>
<dbReference type="Gene3D" id="3.40.50.1820">
    <property type="entry name" value="alpha/beta hydrolase"/>
    <property type="match status" value="1"/>
</dbReference>
<dbReference type="Proteomes" id="UP000008907">
    <property type="component" value="Chromosome"/>
</dbReference>
<protein>
    <recommendedName>
        <fullName evidence="1">AB hydrolase-1 domain-containing protein</fullName>
    </recommendedName>
</protein>
<dbReference type="PANTHER" id="PTHR43358:SF4">
    <property type="entry name" value="ALPHA_BETA HYDROLASE FOLD-1 DOMAIN-CONTAINING PROTEIN"/>
    <property type="match status" value="1"/>
</dbReference>
<evidence type="ECO:0000313" key="2">
    <source>
        <dbReference type="EMBL" id="AEM68861.1"/>
    </source>
</evidence>
<dbReference type="EMBL" id="CP003021">
    <property type="protein sequence ID" value="AEM68861.1"/>
    <property type="molecule type" value="Genomic_DNA"/>
</dbReference>
<dbReference type="InterPro" id="IPR029058">
    <property type="entry name" value="AB_hydrolase_fold"/>
</dbReference>
<sequence>MAGQYSNIARAMIVMWNSKFSKIIYKRQDGFSINLNPIKLFSWLNPINRNSNKRLRINEYKTPDISFFTSSCNGLKIAGSIWLNHNKTDKWIIGAHGYNSNRIEVLYLLWHYRQLGYNIITFDFRNHGASDGELTTWGYQEKQDLKAIINWLIEKYKVATLGLVGASMGAFTINYFLLTELELIKKANIKWAVSDSSYMSAKHLLRKMVNDNSPKFLHGIGNEVLNDILMIYKDEYKVDLSELNFTTLIEPSKQYIPVLYFHNRYDKVTNYLDSFKMCRIKNSVENSDKNQVKIYDDGIHHTKSIIEYEDDYISRSLNFVRRNENASKNNQNGIKSIKID</sequence>
<dbReference type="InterPro" id="IPR000073">
    <property type="entry name" value="AB_hydrolase_1"/>
</dbReference>
<proteinExistence type="predicted"/>
<dbReference type="SUPFAM" id="SSF53474">
    <property type="entry name" value="alpha/beta-Hydrolases"/>
    <property type="match status" value="1"/>
</dbReference>
<evidence type="ECO:0000259" key="1">
    <source>
        <dbReference type="Pfam" id="PF00561"/>
    </source>
</evidence>
<dbReference type="KEGG" id="mpf:MPUT_0495"/>
<gene>
    <name evidence="2" type="ordered locus">MPUT_0495</name>
</gene>
<name>A0A7U3ZSR1_MYCPK</name>
<dbReference type="Pfam" id="PF00561">
    <property type="entry name" value="Abhydrolase_1"/>
    <property type="match status" value="1"/>
</dbReference>
<dbReference type="InterPro" id="IPR052920">
    <property type="entry name" value="DNA-binding_regulatory"/>
</dbReference>
<reference evidence="2 3" key="1">
    <citation type="journal article" date="2011" name="J. Bacteriol.">
        <title>Genome Sequence of Mycoplasma putrefaciens Type Strain KS1.</title>
        <authorList>
            <person name="Calcutt M.J."/>
            <person name="Foecking M.F."/>
        </authorList>
    </citation>
    <scope>NUCLEOTIDE SEQUENCE [LARGE SCALE GENOMIC DNA]</scope>
    <source>
        <strain evidence="3">ATCC 15718 / NCTC 10155 / C30 KS-1 / KS-1</strain>
    </source>
</reference>